<name>A0ABP5D9U2_9ACTN</name>
<keyword evidence="3" id="KW-1003">Cell membrane</keyword>
<gene>
    <name evidence="9" type="ORF">GCM10009838_41040</name>
</gene>
<accession>A0ABP5D9U2</accession>
<dbReference type="InterPro" id="IPR035906">
    <property type="entry name" value="MetI-like_sf"/>
</dbReference>
<dbReference type="RefSeq" id="WP_344658671.1">
    <property type="nucleotide sequence ID" value="NZ_BAAAQM010000022.1"/>
</dbReference>
<proteinExistence type="inferred from homology"/>
<keyword evidence="4 7" id="KW-0812">Transmembrane</keyword>
<keyword evidence="2 7" id="KW-0813">Transport</keyword>
<dbReference type="Proteomes" id="UP001499854">
    <property type="component" value="Unassembled WGS sequence"/>
</dbReference>
<evidence type="ECO:0000256" key="1">
    <source>
        <dbReference type="ARBA" id="ARBA00004651"/>
    </source>
</evidence>
<feature type="transmembrane region" description="Helical" evidence="7">
    <location>
        <begin position="116"/>
        <end position="137"/>
    </location>
</feature>
<dbReference type="CDD" id="cd06261">
    <property type="entry name" value="TM_PBP2"/>
    <property type="match status" value="1"/>
</dbReference>
<dbReference type="PROSITE" id="PS50928">
    <property type="entry name" value="ABC_TM1"/>
    <property type="match status" value="1"/>
</dbReference>
<comment type="caution">
    <text evidence="9">The sequence shown here is derived from an EMBL/GenBank/DDBJ whole genome shotgun (WGS) entry which is preliminary data.</text>
</comment>
<evidence type="ECO:0000256" key="3">
    <source>
        <dbReference type="ARBA" id="ARBA00022475"/>
    </source>
</evidence>
<feature type="transmembrane region" description="Helical" evidence="7">
    <location>
        <begin position="192"/>
        <end position="212"/>
    </location>
</feature>
<dbReference type="Pfam" id="PF00528">
    <property type="entry name" value="BPD_transp_1"/>
    <property type="match status" value="1"/>
</dbReference>
<organism evidence="9 10">
    <name type="scientific">Catenulispora subtropica</name>
    <dbReference type="NCBI Taxonomy" id="450798"/>
    <lineage>
        <taxon>Bacteria</taxon>
        <taxon>Bacillati</taxon>
        <taxon>Actinomycetota</taxon>
        <taxon>Actinomycetes</taxon>
        <taxon>Catenulisporales</taxon>
        <taxon>Catenulisporaceae</taxon>
        <taxon>Catenulispora</taxon>
    </lineage>
</organism>
<evidence type="ECO:0000313" key="10">
    <source>
        <dbReference type="Proteomes" id="UP001499854"/>
    </source>
</evidence>
<evidence type="ECO:0000259" key="8">
    <source>
        <dbReference type="PROSITE" id="PS50928"/>
    </source>
</evidence>
<feature type="transmembrane region" description="Helical" evidence="7">
    <location>
        <begin position="254"/>
        <end position="276"/>
    </location>
</feature>
<keyword evidence="10" id="KW-1185">Reference proteome</keyword>
<keyword evidence="5 7" id="KW-1133">Transmembrane helix</keyword>
<dbReference type="EMBL" id="BAAAQM010000022">
    <property type="protein sequence ID" value="GAA1976509.1"/>
    <property type="molecule type" value="Genomic_DNA"/>
</dbReference>
<evidence type="ECO:0000256" key="2">
    <source>
        <dbReference type="ARBA" id="ARBA00022448"/>
    </source>
</evidence>
<comment type="similarity">
    <text evidence="7">Belongs to the binding-protein-dependent transport system permease family.</text>
</comment>
<evidence type="ECO:0000313" key="9">
    <source>
        <dbReference type="EMBL" id="GAA1976509.1"/>
    </source>
</evidence>
<evidence type="ECO:0000256" key="4">
    <source>
        <dbReference type="ARBA" id="ARBA00022692"/>
    </source>
</evidence>
<dbReference type="InterPro" id="IPR045621">
    <property type="entry name" value="BPD_transp_1_N"/>
</dbReference>
<dbReference type="SUPFAM" id="SSF161098">
    <property type="entry name" value="MetI-like"/>
    <property type="match status" value="1"/>
</dbReference>
<evidence type="ECO:0000256" key="6">
    <source>
        <dbReference type="ARBA" id="ARBA00023136"/>
    </source>
</evidence>
<feature type="transmembrane region" description="Helical" evidence="7">
    <location>
        <begin position="149"/>
        <end position="172"/>
    </location>
</feature>
<evidence type="ECO:0000256" key="7">
    <source>
        <dbReference type="RuleBase" id="RU363032"/>
    </source>
</evidence>
<dbReference type="InterPro" id="IPR000515">
    <property type="entry name" value="MetI-like"/>
</dbReference>
<sequence>MIGYVVRRLAGAAIVLLALSAIVYALFYAGPSNPALLACGKGCTPDHLAEVKSAMGLDKSLADQYLAFLHGIFFGHDYSSGPSVRQCPAPCLGYSFETDQSVTEILGSALPVSASLALGALTLSLLLGIGAGLVTVLSRRRWLDRFLNAVVLLGYSTPVFLVALVLLIVFCADLRWLPFPTYVPLTQNPAEWARNLLLPWIALALIQAAAYARMTRAQTLETLGEDHVRTARAYGLPERRVIGRHVLRGALTPLVTMAAIDLAAIMTSAVLTETMFGLPGIGHALVGAVSGGDLPLIVGVTVAAGSVYILANALADILYAAIDPRVELA</sequence>
<comment type="subcellular location">
    <subcellularLocation>
        <location evidence="1 7">Cell membrane</location>
        <topology evidence="1 7">Multi-pass membrane protein</topology>
    </subcellularLocation>
</comment>
<dbReference type="Pfam" id="PF19300">
    <property type="entry name" value="BPD_transp_1_N"/>
    <property type="match status" value="1"/>
</dbReference>
<dbReference type="PANTHER" id="PTHR43163">
    <property type="entry name" value="DIPEPTIDE TRANSPORT SYSTEM PERMEASE PROTEIN DPPB-RELATED"/>
    <property type="match status" value="1"/>
</dbReference>
<evidence type="ECO:0000256" key="5">
    <source>
        <dbReference type="ARBA" id="ARBA00022989"/>
    </source>
</evidence>
<feature type="domain" description="ABC transmembrane type-1" evidence="8">
    <location>
        <begin position="110"/>
        <end position="319"/>
    </location>
</feature>
<feature type="transmembrane region" description="Helical" evidence="7">
    <location>
        <begin position="296"/>
        <end position="322"/>
    </location>
</feature>
<dbReference type="Gene3D" id="1.10.3720.10">
    <property type="entry name" value="MetI-like"/>
    <property type="match status" value="1"/>
</dbReference>
<protein>
    <submittedName>
        <fullName evidence="9">ABC transporter permease</fullName>
    </submittedName>
</protein>
<keyword evidence="6 7" id="KW-0472">Membrane</keyword>
<dbReference type="PANTHER" id="PTHR43163:SF3">
    <property type="entry name" value="PEPTIDE ABC TRANSPORTER PERMEASE PROTEIN"/>
    <property type="match status" value="1"/>
</dbReference>
<reference evidence="10" key="1">
    <citation type="journal article" date="2019" name="Int. J. Syst. Evol. Microbiol.">
        <title>The Global Catalogue of Microorganisms (GCM) 10K type strain sequencing project: providing services to taxonomists for standard genome sequencing and annotation.</title>
        <authorList>
            <consortium name="The Broad Institute Genomics Platform"/>
            <consortium name="The Broad Institute Genome Sequencing Center for Infectious Disease"/>
            <person name="Wu L."/>
            <person name="Ma J."/>
        </authorList>
    </citation>
    <scope>NUCLEOTIDE SEQUENCE [LARGE SCALE GENOMIC DNA]</scope>
    <source>
        <strain evidence="10">JCM 16013</strain>
    </source>
</reference>